<keyword evidence="6" id="KW-1185">Reference proteome</keyword>
<feature type="domain" description="FAD-binding" evidence="4">
    <location>
        <begin position="2"/>
        <end position="348"/>
    </location>
</feature>
<dbReference type="PANTHER" id="PTHR46865">
    <property type="entry name" value="OXIDOREDUCTASE-RELATED"/>
    <property type="match status" value="1"/>
</dbReference>
<dbReference type="GeneID" id="62159209"/>
<dbReference type="AlphaFoldDB" id="A0A9P6IA88"/>
<keyword evidence="2" id="KW-0274">FAD</keyword>
<dbReference type="RefSeq" id="XP_038748644.1">
    <property type="nucleotide sequence ID" value="XM_038886135.1"/>
</dbReference>
<dbReference type="InterPro" id="IPR002938">
    <property type="entry name" value="FAD-bd"/>
</dbReference>
<protein>
    <submittedName>
        <fullName evidence="5">Oxidoreductase</fullName>
    </submittedName>
</protein>
<dbReference type="OrthoDB" id="655030at2759"/>
<dbReference type="SUPFAM" id="SSF51905">
    <property type="entry name" value="FAD/NAD(P)-binding domain"/>
    <property type="match status" value="1"/>
</dbReference>
<dbReference type="InterPro" id="IPR051704">
    <property type="entry name" value="FAD_aromatic-hydroxylase"/>
</dbReference>
<keyword evidence="3" id="KW-0560">Oxidoreductase</keyword>
<dbReference type="Proteomes" id="UP000781932">
    <property type="component" value="Unassembled WGS sequence"/>
</dbReference>
<keyword evidence="1" id="KW-0285">Flavoprotein</keyword>
<reference evidence="5" key="2">
    <citation type="submission" date="2020-11" db="EMBL/GenBank/DDBJ databases">
        <title>Whole genome sequencing of Colletotrichum sp.</title>
        <authorList>
            <person name="Li H."/>
        </authorList>
    </citation>
    <scope>NUCLEOTIDE SEQUENCE</scope>
    <source>
        <strain evidence="5">CkLH20</strain>
    </source>
</reference>
<evidence type="ECO:0000256" key="3">
    <source>
        <dbReference type="ARBA" id="ARBA00023002"/>
    </source>
</evidence>
<dbReference type="Pfam" id="PF01494">
    <property type="entry name" value="FAD_binding_3"/>
    <property type="match status" value="1"/>
</dbReference>
<dbReference type="InterPro" id="IPR036188">
    <property type="entry name" value="FAD/NAD-bd_sf"/>
</dbReference>
<evidence type="ECO:0000256" key="1">
    <source>
        <dbReference type="ARBA" id="ARBA00022630"/>
    </source>
</evidence>
<evidence type="ECO:0000259" key="4">
    <source>
        <dbReference type="Pfam" id="PF01494"/>
    </source>
</evidence>
<name>A0A9P6IA88_9PEZI</name>
<reference evidence="5" key="1">
    <citation type="submission" date="2020-03" db="EMBL/GenBank/DDBJ databases">
        <authorList>
            <person name="He L."/>
        </authorList>
    </citation>
    <scope>NUCLEOTIDE SEQUENCE</scope>
    <source>
        <strain evidence="5">CkLH20</strain>
    </source>
</reference>
<dbReference type="PANTHER" id="PTHR46865:SF2">
    <property type="entry name" value="MONOOXYGENASE"/>
    <property type="match status" value="1"/>
</dbReference>
<dbReference type="PRINTS" id="PR00420">
    <property type="entry name" value="RNGMNOXGNASE"/>
</dbReference>
<accession>A0A9P6IA88</accession>
<dbReference type="GO" id="GO:0071949">
    <property type="term" value="F:FAD binding"/>
    <property type="evidence" value="ECO:0007669"/>
    <property type="project" value="InterPro"/>
</dbReference>
<evidence type="ECO:0000313" key="6">
    <source>
        <dbReference type="Proteomes" id="UP000781932"/>
    </source>
</evidence>
<evidence type="ECO:0000313" key="5">
    <source>
        <dbReference type="EMBL" id="KAF9879183.1"/>
    </source>
</evidence>
<sequence>MRVLISGAGVAGPTLAWFLARTGARVTILEKSSSLLRQGHNIDVNYGAIKVIRKMGLIDELKRWNTTEKGTKLIDSQGKPFAPFPVKSGSASPTSEFEILRGDLAWFLYEATKNHPNVEYLFGVTSKEVLSNDEKSVKVELSNGEVNEYDVLVAADGQWSRIRKQCFPQDSVTVVDKDMYVVYSTIPRLPQDDDWWNVFVGLGSRIVTLRPDPHGTIRAMFTRMPLNDAQRRLWQEATRSDRKTQQELVRREFADAGWQALRMLDAMEQSEDYYFQAIQQIKMKKWSTGRVVCLGDAAWTPSPLTGMGCSLAISGAYVLAGELGNLAQGEHPGKAFDEFENKLREYVEETQNIPWFFPAFMHPDPAWKRWVLQSFLAGMSRLVTFPWFAKKFSDDTSVEDSDFKLPEYSKFEVGEVAK</sequence>
<dbReference type="EMBL" id="JAATWM020000008">
    <property type="protein sequence ID" value="KAF9879183.1"/>
    <property type="molecule type" value="Genomic_DNA"/>
</dbReference>
<dbReference type="GO" id="GO:0016491">
    <property type="term" value="F:oxidoreductase activity"/>
    <property type="evidence" value="ECO:0007669"/>
    <property type="project" value="UniProtKB-KW"/>
</dbReference>
<dbReference type="Gene3D" id="3.50.50.60">
    <property type="entry name" value="FAD/NAD(P)-binding domain"/>
    <property type="match status" value="1"/>
</dbReference>
<proteinExistence type="predicted"/>
<organism evidence="5 6">
    <name type="scientific">Colletotrichum karsti</name>
    <dbReference type="NCBI Taxonomy" id="1095194"/>
    <lineage>
        <taxon>Eukaryota</taxon>
        <taxon>Fungi</taxon>
        <taxon>Dikarya</taxon>
        <taxon>Ascomycota</taxon>
        <taxon>Pezizomycotina</taxon>
        <taxon>Sordariomycetes</taxon>
        <taxon>Hypocreomycetidae</taxon>
        <taxon>Glomerellales</taxon>
        <taxon>Glomerellaceae</taxon>
        <taxon>Colletotrichum</taxon>
        <taxon>Colletotrichum boninense species complex</taxon>
    </lineage>
</organism>
<gene>
    <name evidence="5" type="ORF">CkaCkLH20_03416</name>
</gene>
<evidence type="ECO:0000256" key="2">
    <source>
        <dbReference type="ARBA" id="ARBA00022827"/>
    </source>
</evidence>
<dbReference type="Gene3D" id="3.30.9.10">
    <property type="entry name" value="D-Amino Acid Oxidase, subunit A, domain 2"/>
    <property type="match status" value="1"/>
</dbReference>
<comment type="caution">
    <text evidence="5">The sequence shown here is derived from an EMBL/GenBank/DDBJ whole genome shotgun (WGS) entry which is preliminary data.</text>
</comment>